<feature type="region of interest" description="Disordered" evidence="1">
    <location>
        <begin position="476"/>
        <end position="516"/>
    </location>
</feature>
<sequence length="516" mass="60553">MTTGFPLLRLPYLVLMPVLEQMEFMERIALSILSKRTRMFLKLLKMKCMHINLIFKYDTIEMQVFFDTWKELKLEMFMGGYVELRYRNDVFLCNTLGLPPMDYVLWIMDVLHCKSIKEFKIERISQCDILPLLVNLPKVDEVVVSDNLSDVPVEKRLLKVLNIVTTSQSTALSTFVKKYQNELSKLKNATLPIPKQDIGQIVEVIDLLDSKIQTLEATTIKLSEQIEKIGDEEDANVKNYEEKLPLLIQLNQDAINLRDSYHAVLKRIRSENVEPVDNKQNIKEFSQRRPSMEMERQVSNLPPVKLPVFSGKRWEFQKFWSLYEEIIHKAEISNILKFTHLLNHLQGGAKELLDQFQITPENYDIAVKLLKNKYADTETTILELNEKVRKDCAKDSSTREQRLLFERLMVAIKQLERLQEPVDNRMMKELIMEKFNDKIRRATFKKKIASSEDWTISKMFTDIEENITLEEDLELLMKGKNEPKEKADNPKKDRNQSNKSDRSEKQKKTRLSLPLS</sequence>
<organism evidence="4">
    <name type="scientific">Caenorhabditis remanei</name>
    <name type="common">Caenorhabditis vulgaris</name>
    <dbReference type="NCBI Taxonomy" id="31234"/>
    <lineage>
        <taxon>Eukaryota</taxon>
        <taxon>Metazoa</taxon>
        <taxon>Ecdysozoa</taxon>
        <taxon>Nematoda</taxon>
        <taxon>Chromadorea</taxon>
        <taxon>Rhabditida</taxon>
        <taxon>Rhabditina</taxon>
        <taxon>Rhabditomorpha</taxon>
        <taxon>Rhabditoidea</taxon>
        <taxon>Rhabditidae</taxon>
        <taxon>Peloderinae</taxon>
        <taxon>Caenorhabditis</taxon>
    </lineage>
</organism>
<reference evidence="3" key="1">
    <citation type="submission" date="2007-07" db="EMBL/GenBank/DDBJ databases">
        <title>PCAP assembly of the Caenorhabditis remanei genome.</title>
        <authorList>
            <consortium name="The Caenorhabditis remanei Sequencing Consortium"/>
            <person name="Wilson R.K."/>
        </authorList>
    </citation>
    <scope>NUCLEOTIDE SEQUENCE [LARGE SCALE GENOMIC DNA]</scope>
    <source>
        <strain evidence="3">PB4641</strain>
    </source>
</reference>
<name>E3LHM1_CAERE</name>
<dbReference type="PANTHER" id="PTHR22899:SF0">
    <property type="entry name" value="F-BOX ASSOCIATED DOMAIN-CONTAINING PROTEIN-RELATED"/>
    <property type="match status" value="1"/>
</dbReference>
<protein>
    <recommendedName>
        <fullName evidence="2">F-box domain-containing protein</fullName>
    </recommendedName>
</protein>
<evidence type="ECO:0000256" key="1">
    <source>
        <dbReference type="SAM" id="MobiDB-lite"/>
    </source>
</evidence>
<dbReference type="STRING" id="31234.E3LHM1"/>
<dbReference type="OrthoDB" id="5879811at2759"/>
<accession>E3LHM1</accession>
<evidence type="ECO:0000313" key="4">
    <source>
        <dbReference type="Proteomes" id="UP000008281"/>
    </source>
</evidence>
<dbReference type="InterPro" id="IPR001810">
    <property type="entry name" value="F-box_dom"/>
</dbReference>
<evidence type="ECO:0000259" key="2">
    <source>
        <dbReference type="PROSITE" id="PS50181"/>
    </source>
</evidence>
<dbReference type="AlphaFoldDB" id="E3LHM1"/>
<dbReference type="PANTHER" id="PTHR22899">
    <property type="entry name" value="CYCLIN-RELATED F-BOX FAMILY"/>
    <property type="match status" value="1"/>
</dbReference>
<dbReference type="eggNOG" id="KOG1216">
    <property type="taxonomic scope" value="Eukaryota"/>
</dbReference>
<feature type="compositionally biased region" description="Basic and acidic residues" evidence="1">
    <location>
        <begin position="476"/>
        <end position="506"/>
    </location>
</feature>
<dbReference type="Proteomes" id="UP000008281">
    <property type="component" value="Unassembled WGS sequence"/>
</dbReference>
<dbReference type="Pfam" id="PF00646">
    <property type="entry name" value="F-box"/>
    <property type="match status" value="1"/>
</dbReference>
<dbReference type="HOGENOM" id="CLU_528111_0_0_1"/>
<dbReference type="Pfam" id="PF03564">
    <property type="entry name" value="DUF1759"/>
    <property type="match status" value="1"/>
</dbReference>
<dbReference type="EMBL" id="DS268409">
    <property type="protein sequence ID" value="EFO95295.1"/>
    <property type="molecule type" value="Genomic_DNA"/>
</dbReference>
<dbReference type="InterPro" id="IPR053222">
    <property type="entry name" value="Zygotic_Embryogenesis-Asso"/>
</dbReference>
<dbReference type="InParanoid" id="E3LHM1"/>
<dbReference type="InterPro" id="IPR005312">
    <property type="entry name" value="DUF1759"/>
</dbReference>
<keyword evidence="4" id="KW-1185">Reference proteome</keyword>
<proteinExistence type="predicted"/>
<gene>
    <name evidence="3" type="ORF">CRE_08803</name>
</gene>
<feature type="domain" description="F-box" evidence="2">
    <location>
        <begin position="4"/>
        <end position="58"/>
    </location>
</feature>
<dbReference type="PROSITE" id="PS50181">
    <property type="entry name" value="FBOX"/>
    <property type="match status" value="1"/>
</dbReference>
<evidence type="ECO:0000313" key="3">
    <source>
        <dbReference type="EMBL" id="EFO95295.1"/>
    </source>
</evidence>